<sequence>MSDSDDGDFQIPFRVISKSQPLKQSNGAPARKRLKLPCRIGKENRGGTSQCPGWEDERGRTQRPKLLAPRASKLGERSGICGTVSSKSEFDRKNTTEEERIDISSSNELKVVESLESNVSDFVRDGQAPENRGGTSQCPGWEDERGRTQRLKLLAPRASKLGKRSGIGGAVSSKSDFDRNNAMEEERIDISSSNELKVVESLESNVSDFVRDGQAPGDDLKVLEFEGSGEKDGLEIGKSSYYSSSVEARLLGLISKPVSMKYKDGCLEEDGFEDFEPGSQLNELMNLCCETSRIDDSNNLDAGASESQGSGLRVDCPLCGFDISDLSEELRHAHTNDCLDGRHKDYSPNEVHLAECRVSSDCRAHDEFLEEEDWKNATLEKYIHSCSKMSDEGSSGLGSNDKDIKLDISGKQINILVECPMCGTDISKLSEERRHIHTNGCLEERENCRTSPVKSQGDAFGELESDNARDLSISEFSVVEEENALSSIDISKQNGGIADTSGIQSGCLVECPLCGTDITGLGEELRLAHTNACLDKGDKTQVTNSNGQVKSNSLGQVVDANPVLEWLRSLGLSKYEEAFSREEIDWDTLQWLTEEDLLSIGISALGPRKKIAHALKELRSRNNHTEERENEASHSSSGNANMKLSSTDNKLITEYFQGPKVDRKTVCSHNKQLPVLEKGSNDSARKKVGVRKSSSIRKVKDIPAWCCIPGTPFRVDAFRYLRGDCCHWFLTHFHIDHYQGLTRSFCHGKIYCSSITAHLVNSKLGVPWDKLQVLPINQAFTVAGVTLTCFDANHCPGSIIILFEPSNGKAVLHTGDFRFSEQMASNSILQSCHINTLILDTTYCNPQYDFPKQEAVIQFVIEAIQAETFNPKTLFLIGTYTIGKEKLFLEVARLLRKKIYVGAAKLRLLKCLQLPDEDMQWFTVNEMESHIHVVPMWTIASFKRLKHLSNQYHGRFNLIVAFSPTGWTFGKGKKKTPGRRWQQGTIIRYEVPYSEHCSYSELREFVRFISPDHIIPSVNNDGPETANAMISHLISDS</sequence>
<comment type="caution">
    <text evidence="1">The sequence shown here is derived from an EMBL/GenBank/DDBJ whole genome shotgun (WGS) entry which is preliminary data.</text>
</comment>
<evidence type="ECO:0000313" key="2">
    <source>
        <dbReference type="Proteomes" id="UP000827976"/>
    </source>
</evidence>
<reference evidence="2" key="1">
    <citation type="journal article" date="2022" name="Nat. Commun.">
        <title>Chromosome evolution and the genetic basis of agronomically important traits in greater yam.</title>
        <authorList>
            <person name="Bredeson J.V."/>
            <person name="Lyons J.B."/>
            <person name="Oniyinde I.O."/>
            <person name="Okereke N.R."/>
            <person name="Kolade O."/>
            <person name="Nnabue I."/>
            <person name="Nwadili C.O."/>
            <person name="Hribova E."/>
            <person name="Parker M."/>
            <person name="Nwogha J."/>
            <person name="Shu S."/>
            <person name="Carlson J."/>
            <person name="Kariba R."/>
            <person name="Muthemba S."/>
            <person name="Knop K."/>
            <person name="Barton G.J."/>
            <person name="Sherwood A.V."/>
            <person name="Lopez-Montes A."/>
            <person name="Asiedu R."/>
            <person name="Jamnadass R."/>
            <person name="Muchugi A."/>
            <person name="Goodstein D."/>
            <person name="Egesi C.N."/>
            <person name="Featherston J."/>
            <person name="Asfaw A."/>
            <person name="Simpson G.G."/>
            <person name="Dolezel J."/>
            <person name="Hendre P.S."/>
            <person name="Van Deynze A."/>
            <person name="Kumar P.L."/>
            <person name="Obidiegwu J.E."/>
            <person name="Bhattacharjee R."/>
            <person name="Rokhsar D.S."/>
        </authorList>
    </citation>
    <scope>NUCLEOTIDE SEQUENCE [LARGE SCALE GENOMIC DNA]</scope>
    <source>
        <strain evidence="2">cv. TDa95/00328</strain>
    </source>
</reference>
<gene>
    <name evidence="1" type="ORF">IHE45_06G093100</name>
</gene>
<proteinExistence type="predicted"/>
<accession>A0ACB7VYG1</accession>
<protein>
    <submittedName>
        <fullName evidence="1">DNA cross-link repair 1A protein</fullName>
    </submittedName>
</protein>
<dbReference type="Proteomes" id="UP000827976">
    <property type="component" value="Chromosome 6"/>
</dbReference>
<name>A0ACB7VYG1_DIOAL</name>
<dbReference type="EMBL" id="CM037016">
    <property type="protein sequence ID" value="KAH7679966.1"/>
    <property type="molecule type" value="Genomic_DNA"/>
</dbReference>
<evidence type="ECO:0000313" key="1">
    <source>
        <dbReference type="EMBL" id="KAH7679966.1"/>
    </source>
</evidence>
<organism evidence="1 2">
    <name type="scientific">Dioscorea alata</name>
    <name type="common">Purple yam</name>
    <dbReference type="NCBI Taxonomy" id="55571"/>
    <lineage>
        <taxon>Eukaryota</taxon>
        <taxon>Viridiplantae</taxon>
        <taxon>Streptophyta</taxon>
        <taxon>Embryophyta</taxon>
        <taxon>Tracheophyta</taxon>
        <taxon>Spermatophyta</taxon>
        <taxon>Magnoliopsida</taxon>
        <taxon>Liliopsida</taxon>
        <taxon>Dioscoreales</taxon>
        <taxon>Dioscoreaceae</taxon>
        <taxon>Dioscorea</taxon>
    </lineage>
</organism>
<keyword evidence="2" id="KW-1185">Reference proteome</keyword>